<evidence type="ECO:0000256" key="9">
    <source>
        <dbReference type="ARBA" id="ARBA00023029"/>
    </source>
</evidence>
<name>A0ABR2PS37_9ROSI</name>
<keyword evidence="5" id="KW-0479">Metal-binding</keyword>
<feature type="compositionally biased region" description="Basic residues" evidence="16">
    <location>
        <begin position="873"/>
        <end position="884"/>
    </location>
</feature>
<feature type="domain" description="SURP motif" evidence="17">
    <location>
        <begin position="123"/>
        <end position="167"/>
    </location>
</feature>
<evidence type="ECO:0000259" key="17">
    <source>
        <dbReference type="PROSITE" id="PS50128"/>
    </source>
</evidence>
<dbReference type="CDD" id="cd00186">
    <property type="entry name" value="TOP1Ac"/>
    <property type="match status" value="1"/>
</dbReference>
<dbReference type="InterPro" id="IPR023405">
    <property type="entry name" value="Topo_IA_core_domain"/>
</dbReference>
<evidence type="ECO:0000256" key="8">
    <source>
        <dbReference type="ARBA" id="ARBA00022842"/>
    </source>
</evidence>
<evidence type="ECO:0000256" key="13">
    <source>
        <dbReference type="ARBA" id="ARBA00031985"/>
    </source>
</evidence>
<keyword evidence="7" id="KW-0862">Zinc</keyword>
<accession>A0ABR2PS37</accession>
<dbReference type="SMART" id="SM00582">
    <property type="entry name" value="RPR"/>
    <property type="match status" value="1"/>
</dbReference>
<dbReference type="Gene3D" id="3.40.50.140">
    <property type="match status" value="1"/>
</dbReference>
<dbReference type="Proteomes" id="UP001396334">
    <property type="component" value="Unassembled WGS sequence"/>
</dbReference>
<dbReference type="EMBL" id="JBBPBN010000052">
    <property type="protein sequence ID" value="KAK8990990.1"/>
    <property type="molecule type" value="Genomic_DNA"/>
</dbReference>
<dbReference type="CDD" id="cd03363">
    <property type="entry name" value="TOPRIM_TopoIA_TopoI"/>
    <property type="match status" value="1"/>
</dbReference>
<gene>
    <name evidence="21" type="ORF">V6N11_062016</name>
</gene>
<evidence type="ECO:0000259" key="19">
    <source>
        <dbReference type="PROSITE" id="PS51391"/>
    </source>
</evidence>
<keyword evidence="22" id="KW-1185">Reference proteome</keyword>
<dbReference type="InterPro" id="IPR000061">
    <property type="entry name" value="Surp"/>
</dbReference>
<feature type="region of interest" description="Disordered" evidence="16">
    <location>
        <begin position="471"/>
        <end position="501"/>
    </location>
</feature>
<dbReference type="PROSITE" id="PS50880">
    <property type="entry name" value="TOPRIM"/>
    <property type="match status" value="1"/>
</dbReference>
<evidence type="ECO:0000256" key="6">
    <source>
        <dbReference type="ARBA" id="ARBA00022771"/>
    </source>
</evidence>
<evidence type="ECO:0000313" key="21">
    <source>
        <dbReference type="EMBL" id="KAK8990990.1"/>
    </source>
</evidence>
<comment type="similarity">
    <text evidence="2">Belongs to the type IA topoisomerase family.</text>
</comment>
<feature type="compositionally biased region" description="Polar residues" evidence="16">
    <location>
        <begin position="901"/>
        <end position="936"/>
    </location>
</feature>
<dbReference type="Gene3D" id="1.10.10.790">
    <property type="entry name" value="Surp module"/>
    <property type="match status" value="1"/>
</dbReference>
<evidence type="ECO:0000259" key="18">
    <source>
        <dbReference type="PROSITE" id="PS50880"/>
    </source>
</evidence>
<dbReference type="InterPro" id="IPR013497">
    <property type="entry name" value="Topo_IA_cen"/>
</dbReference>
<feature type="region of interest" description="Disordered" evidence="16">
    <location>
        <begin position="856"/>
        <end position="1056"/>
    </location>
</feature>
<dbReference type="PANTHER" id="PTHR42785:SF1">
    <property type="entry name" value="DNA TOPOISOMERASE"/>
    <property type="match status" value="1"/>
</dbReference>
<evidence type="ECO:0000256" key="4">
    <source>
        <dbReference type="ARBA" id="ARBA00022664"/>
    </source>
</evidence>
<sequence length="1869" mass="207685">MDRPPHNFAAASANAMAYTQQQRQAPNIQQQFGFHPQHQQFPTTMPAPFLPPHPSQFPYHPHMQVQHQPQLHPQLLHLQQQQQPPPTFPSHLPPHLVSSPFHGLHDSPPLPAPPPSDPDLQKRIDKLVEYAAKNGPEFEAMIREKQQDNPDYNFLFGGEGNGYYRYKLWLSTRPQTGPYPSFPPSSVPMMHPPTNPAMNHSPLNAPPIGTAPPPPPPQLHQTAFPPFYDQQHHYQPFVALGRPDYGQSFKGLSGPLPSDVAMELTNMLSNLNGTKESIKSAKIWFMQRSPFAPALAEALRDRVFALDDSERQLHVIYLVNDILFDSLQRRTNPRDLDNEALAFKPVLGSMLARIYHNPQNEENQSRLQRILQFWASKEVYNQDDIYALESEMISGPPTRSFTGPPKEFSLDSVEASTPAGILQEATLNNVSMWQPDKQSSIPNVLDQADKQGAPASLPSLANQQFLPNPVPTGAFPGSVPLNSNLQSSSQQQSSNIGETLPPYPLFPPGLIPGMVRKMQIGSGVPYSPLSPLDIPTVIPPSNVSPSEVLERVSKFFKEIGEANPSEGSLKSNSRDEGDEYEIEPPVRRGGACIPPPSNQQVDSDSGTYSAGSADHKPGPGGSGRLGLGATANPNEASQYDDVYTSYRKQRSTSYHSSMSARAGTSLTLPRNLEAAAAVSHLSPLDGVRNPILKDSEENAEFQLKVVKPMYSIPSHPRFKKLRPPSCLMSSQPKYVQPLNFFTTIHNAFMFALPPHHLNYTLPRNRNVISACVTPKIRSTSVSVSLSNMFFSQSPSLAAKNDGMSVRDGRSTVFSFRRLNRHSKKLKGVAALNGNKGAPFESPASTSLLNTAELDSTSTSLVTNAKPESEVSLKKKKQSRSKNKKERISSTVVSEEAPVVKSSKNSSLVGTSNISKKGQPPEQTSEAKDSTSTSLATNAKPESKVSLEKKKQSRSKNKKEHISSTVVSEEASSSKNSSPVGTSNISKKGQPPKQTPEINSSGNLLSEAHNGSALTKKQSKKKSTGSSRRQAVREVNEPIQKQVQENSSQREKPLKQLYPPTGKSVMVVESVTKAKVIQGYLGDMFEVLPSYGHVRDLAARSGSVRPDDDFSMVWEVPSAAWTHLKSIKVALRGAENLVLASDPDREGEAIAWHIIEMLQQQDALDENVSVARVVFHEITEASIKSSLQMPRHIDVNLVHAYLARRALDYLIGFNISPLLWRKLPGCQSAGRVQSAALSLICDRETEIDEFKPLEYWTVEAQLKFEESNTLVKDASFPAHLTHFNSKKLGQFSITSETEATDVQWKVNLENFKVINSKRNTTRRNPPAPYITSTLQQDAANRLNFPATYTMKLAQKLYEGVQLSDGEATGLITYIRTDGLHISDEAVKDIRSMVTERYGARFTPENACKYYKKVKNAQEAHEAIRPTNIRRLPSMLARVLDEDSLKLYTLIWSRTVACQMEPSVTEQIQLEIGNCDESIIFRSSCSRVEFLGYQSVFQDDESETIRIKDNEIDHYAKAFSILSSLKKGDTSYLGEVKTKQHHTQAPARYSEGSLVKKLEELGIGRPSTYASTLKVLRDRNYVTVKSRVLYPEFRGRMVSAFLSHHFSEVTDYSFTADMETELDNVSAGLAEWKGLLKDYWGRFSSYCSRAESVHIHQVEKMLEKTFGDFLFASLPNKSRTCPSCMEGTLIFKVSRFGAGYFIGCNQHPKCKYIAKTLYGDEEDEESPQKSNSVEEPKLLGLHPGTNEKIFLKNGPYGHYVQLGEDRAGYLPKRSSVSHMKNVESITLENALEVLRYPVTLGEHPKDGQPVILKLAKFGFSVRHRRTTASVPKSMTPKDVTLEKALELLSSKDVKRCGRPRTKPKLEEAVDI</sequence>
<dbReference type="Gene3D" id="2.70.20.10">
    <property type="entry name" value="Topoisomerase I, domain 3"/>
    <property type="match status" value="1"/>
</dbReference>
<evidence type="ECO:0000256" key="3">
    <source>
        <dbReference type="ARBA" id="ARBA00012891"/>
    </source>
</evidence>
<dbReference type="InterPro" id="IPR008942">
    <property type="entry name" value="ENTH_VHS"/>
</dbReference>
<feature type="compositionally biased region" description="Low complexity" evidence="16">
    <location>
        <begin position="962"/>
        <end position="977"/>
    </location>
</feature>
<dbReference type="InterPro" id="IPR056922">
    <property type="entry name" value="SWAP1_C"/>
</dbReference>
<dbReference type="InterPro" id="IPR013824">
    <property type="entry name" value="Topo_IA_cen_sub1"/>
</dbReference>
<keyword evidence="8" id="KW-0460">Magnesium</keyword>
<keyword evidence="11" id="KW-0413">Isomerase</keyword>
<keyword evidence="9" id="KW-0799">Topoisomerase</keyword>
<keyword evidence="4" id="KW-0507">mRNA processing</keyword>
<dbReference type="EC" id="5.6.2.1" evidence="3"/>
<evidence type="ECO:0000256" key="7">
    <source>
        <dbReference type="ARBA" id="ARBA00022833"/>
    </source>
</evidence>
<dbReference type="Pfam" id="PF25123">
    <property type="entry name" value="SWAP1_C"/>
    <property type="match status" value="1"/>
</dbReference>
<evidence type="ECO:0000256" key="1">
    <source>
        <dbReference type="ARBA" id="ARBA00000213"/>
    </source>
</evidence>
<feature type="domain" description="CID" evidence="19">
    <location>
        <begin position="256"/>
        <end position="396"/>
    </location>
</feature>
<evidence type="ECO:0000313" key="22">
    <source>
        <dbReference type="Proteomes" id="UP001396334"/>
    </source>
</evidence>
<dbReference type="Pfam" id="PF01805">
    <property type="entry name" value="Surp"/>
    <property type="match status" value="1"/>
</dbReference>
<comment type="caution">
    <text evidence="21">The sequence shown here is derived from an EMBL/GenBank/DDBJ whole genome shotgun (WGS) entry which is preliminary data.</text>
</comment>
<proteinExistence type="inferred from homology"/>
<feature type="compositionally biased region" description="Low complexity" evidence="16">
    <location>
        <begin position="481"/>
        <end position="495"/>
    </location>
</feature>
<dbReference type="HAMAP" id="MF_00952">
    <property type="entry name" value="Topoisom_1_prok"/>
    <property type="match status" value="1"/>
</dbReference>
<dbReference type="Gene3D" id="1.25.40.90">
    <property type="match status" value="1"/>
</dbReference>
<dbReference type="InterPro" id="IPR000380">
    <property type="entry name" value="Topo_IA"/>
</dbReference>
<feature type="domain" description="Topo IA-type catalytic" evidence="20">
    <location>
        <begin position="1193"/>
        <end position="1645"/>
    </location>
</feature>
<evidence type="ECO:0000256" key="10">
    <source>
        <dbReference type="ARBA" id="ARBA00023125"/>
    </source>
</evidence>
<dbReference type="PROSITE" id="PS00396">
    <property type="entry name" value="TOPO_IA_1"/>
    <property type="match status" value="1"/>
</dbReference>
<dbReference type="InterPro" id="IPR013826">
    <property type="entry name" value="Topo_IA_cen_sub3"/>
</dbReference>
<evidence type="ECO:0000256" key="11">
    <source>
        <dbReference type="ARBA" id="ARBA00023235"/>
    </source>
</evidence>
<dbReference type="InterPro" id="IPR003602">
    <property type="entry name" value="Topo_IA_DNA-bd_dom"/>
</dbReference>
<dbReference type="SMART" id="SM00437">
    <property type="entry name" value="TOP1Ac"/>
    <property type="match status" value="1"/>
</dbReference>
<feature type="region of interest" description="Disordered" evidence="16">
    <location>
        <begin position="562"/>
        <end position="640"/>
    </location>
</feature>
<dbReference type="SUPFAM" id="SSF109905">
    <property type="entry name" value="Surp module (SWAP domain)"/>
    <property type="match status" value="1"/>
</dbReference>
<comment type="catalytic activity">
    <reaction evidence="1">
        <text>ATP-independent breakage of single-stranded DNA, followed by passage and rejoining.</text>
        <dbReference type="EC" id="5.6.2.1"/>
    </reaction>
</comment>
<dbReference type="Pfam" id="PF04818">
    <property type="entry name" value="CID"/>
    <property type="match status" value="1"/>
</dbReference>
<evidence type="ECO:0000256" key="5">
    <source>
        <dbReference type="ARBA" id="ARBA00022723"/>
    </source>
</evidence>
<dbReference type="PROSITE" id="PS51391">
    <property type="entry name" value="CID"/>
    <property type="match status" value="1"/>
</dbReference>
<keyword evidence="10" id="KW-0238">DNA-binding</keyword>
<dbReference type="SMART" id="SM00648">
    <property type="entry name" value="SWAP"/>
    <property type="match status" value="1"/>
</dbReference>
<dbReference type="NCBIfam" id="TIGR01051">
    <property type="entry name" value="topA_bact"/>
    <property type="match status" value="1"/>
</dbReference>
<evidence type="ECO:0000259" key="20">
    <source>
        <dbReference type="PROSITE" id="PS52039"/>
    </source>
</evidence>
<evidence type="ECO:0000256" key="2">
    <source>
        <dbReference type="ARBA" id="ARBA00009446"/>
    </source>
</evidence>
<dbReference type="Gene3D" id="1.10.290.10">
    <property type="entry name" value="Topoisomerase I, domain 4"/>
    <property type="match status" value="1"/>
</dbReference>
<dbReference type="InterPro" id="IPR028612">
    <property type="entry name" value="Topoisom_1_IA"/>
</dbReference>
<dbReference type="InterPro" id="IPR006171">
    <property type="entry name" value="TOPRIM_dom"/>
</dbReference>
<dbReference type="SMART" id="SM00436">
    <property type="entry name" value="TOP1Bc"/>
    <property type="match status" value="1"/>
</dbReference>
<evidence type="ECO:0000256" key="14">
    <source>
        <dbReference type="ARBA" id="ARBA00032235"/>
    </source>
</evidence>
<feature type="compositionally biased region" description="Basic and acidic residues" evidence="16">
    <location>
        <begin position="940"/>
        <end position="949"/>
    </location>
</feature>
<evidence type="ECO:0000256" key="12">
    <source>
        <dbReference type="ARBA" id="ARBA00030003"/>
    </source>
</evidence>
<dbReference type="Pfam" id="PF01751">
    <property type="entry name" value="Toprim"/>
    <property type="match status" value="1"/>
</dbReference>
<dbReference type="InterPro" id="IPR034149">
    <property type="entry name" value="TOPRIM_TopoI"/>
</dbReference>
<dbReference type="PANTHER" id="PTHR42785">
    <property type="entry name" value="DNA TOPOISOMERASE, TYPE IA, CORE"/>
    <property type="match status" value="1"/>
</dbReference>
<feature type="compositionally biased region" description="Polar residues" evidence="16">
    <location>
        <begin position="598"/>
        <end position="610"/>
    </location>
</feature>
<dbReference type="InterPro" id="IPR013825">
    <property type="entry name" value="Topo_IA_cen_sub2"/>
</dbReference>
<dbReference type="InterPro" id="IPR025589">
    <property type="entry name" value="Toprim_C_rpt"/>
</dbReference>
<dbReference type="InterPro" id="IPR013498">
    <property type="entry name" value="Topo_IA_Znf"/>
</dbReference>
<dbReference type="PROSITE" id="PS50128">
    <property type="entry name" value="SURP"/>
    <property type="match status" value="1"/>
</dbReference>
<evidence type="ECO:0000256" key="15">
    <source>
        <dbReference type="ARBA" id="ARBA00032877"/>
    </source>
</evidence>
<feature type="compositionally biased region" description="Low complexity" evidence="16">
    <location>
        <begin position="93"/>
        <end position="102"/>
    </location>
</feature>
<dbReference type="InterPro" id="IPR035967">
    <property type="entry name" value="SWAP/Surp_sf"/>
</dbReference>
<dbReference type="SMART" id="SM00493">
    <property type="entry name" value="TOPRIM"/>
    <property type="match status" value="1"/>
</dbReference>
<dbReference type="Pfam" id="PF01396">
    <property type="entry name" value="Zn_ribbon_Top1"/>
    <property type="match status" value="1"/>
</dbReference>
<dbReference type="PRINTS" id="PR00417">
    <property type="entry name" value="PRTPISMRASEI"/>
</dbReference>
<dbReference type="InterPro" id="IPR023406">
    <property type="entry name" value="Topo_IA_AS"/>
</dbReference>
<dbReference type="Pfam" id="PF01131">
    <property type="entry name" value="Topoisom_bac"/>
    <property type="match status" value="1"/>
</dbReference>
<dbReference type="Gene3D" id="1.10.460.10">
    <property type="entry name" value="Topoisomerase I, domain 2"/>
    <property type="match status" value="1"/>
</dbReference>
<feature type="domain" description="Toprim" evidence="18">
    <location>
        <begin position="1062"/>
        <end position="1177"/>
    </location>
</feature>
<reference evidence="21 22" key="1">
    <citation type="journal article" date="2024" name="G3 (Bethesda)">
        <title>Genome assembly of Hibiscus sabdariffa L. provides insights into metabolisms of medicinal natural products.</title>
        <authorList>
            <person name="Kim T."/>
        </authorList>
    </citation>
    <scope>NUCLEOTIDE SEQUENCE [LARGE SCALE GENOMIC DNA]</scope>
    <source>
        <strain evidence="21">TK-2024</strain>
        <tissue evidence="21">Old leaves</tissue>
    </source>
</reference>
<feature type="compositionally biased region" description="Pro residues" evidence="16">
    <location>
        <begin position="108"/>
        <end position="117"/>
    </location>
</feature>
<dbReference type="PROSITE" id="PS52039">
    <property type="entry name" value="TOPO_IA_2"/>
    <property type="match status" value="1"/>
</dbReference>
<dbReference type="InterPro" id="IPR005733">
    <property type="entry name" value="TopoI_bac-type"/>
</dbReference>
<evidence type="ECO:0000256" key="16">
    <source>
        <dbReference type="SAM" id="MobiDB-lite"/>
    </source>
</evidence>
<dbReference type="Pfam" id="PF13368">
    <property type="entry name" value="Toprim_C_rpt"/>
    <property type="match status" value="2"/>
</dbReference>
<dbReference type="SUPFAM" id="SSF56712">
    <property type="entry name" value="Prokaryotic type I DNA topoisomerase"/>
    <property type="match status" value="1"/>
</dbReference>
<organism evidence="21 22">
    <name type="scientific">Hibiscus sabdariffa</name>
    <name type="common">roselle</name>
    <dbReference type="NCBI Taxonomy" id="183260"/>
    <lineage>
        <taxon>Eukaryota</taxon>
        <taxon>Viridiplantae</taxon>
        <taxon>Streptophyta</taxon>
        <taxon>Embryophyta</taxon>
        <taxon>Tracheophyta</taxon>
        <taxon>Spermatophyta</taxon>
        <taxon>Magnoliopsida</taxon>
        <taxon>eudicotyledons</taxon>
        <taxon>Gunneridae</taxon>
        <taxon>Pentapetalae</taxon>
        <taxon>rosids</taxon>
        <taxon>malvids</taxon>
        <taxon>Malvales</taxon>
        <taxon>Malvaceae</taxon>
        <taxon>Malvoideae</taxon>
        <taxon>Hibiscus</taxon>
    </lineage>
</organism>
<protein>
    <recommendedName>
        <fullName evidence="3">DNA topoisomerase</fullName>
        <ecNumber evidence="3">5.6.2.1</ecNumber>
    </recommendedName>
    <alternativeName>
        <fullName evidence="15">Omega-protein</fullName>
    </alternativeName>
    <alternativeName>
        <fullName evidence="14">Relaxing enzyme</fullName>
    </alternativeName>
    <alternativeName>
        <fullName evidence="12">Swivelase</fullName>
    </alternativeName>
    <alternativeName>
        <fullName evidence="13">Untwisting enzyme</fullName>
    </alternativeName>
</protein>
<dbReference type="Gene3D" id="3.30.65.10">
    <property type="entry name" value="Bacterial Topoisomerase I, domain 1"/>
    <property type="match status" value="1"/>
</dbReference>
<keyword evidence="6" id="KW-0863">Zinc-finger</keyword>
<dbReference type="InterPro" id="IPR003601">
    <property type="entry name" value="Topo_IA_2"/>
</dbReference>
<dbReference type="InterPro" id="IPR006569">
    <property type="entry name" value="CID_dom"/>
</dbReference>
<feature type="region of interest" description="Disordered" evidence="16">
    <location>
        <begin position="79"/>
        <end position="119"/>
    </location>
</feature>
<feature type="compositionally biased region" description="Pro residues" evidence="16">
    <location>
        <begin position="83"/>
        <end position="92"/>
    </location>
</feature>